<evidence type="ECO:0000313" key="5">
    <source>
        <dbReference type="EMBL" id="KAA2284928.1"/>
    </source>
</evidence>
<dbReference type="Gene3D" id="3.40.50.150">
    <property type="entry name" value="Vaccinia Virus protein VP39"/>
    <property type="match status" value="1"/>
</dbReference>
<dbReference type="AlphaFoldDB" id="A0A5B2Z862"/>
<reference evidence="5 6" key="2">
    <citation type="submission" date="2019-09" db="EMBL/GenBank/DDBJ databases">
        <authorList>
            <person name="Mazur A."/>
        </authorList>
    </citation>
    <scope>NUCLEOTIDE SEQUENCE [LARGE SCALE GENOMIC DNA]</scope>
    <source>
        <strain evidence="5 6">3729k</strain>
    </source>
</reference>
<dbReference type="SUPFAM" id="SSF53335">
    <property type="entry name" value="S-adenosyl-L-methionine-dependent methyltransferases"/>
    <property type="match status" value="1"/>
</dbReference>
<sequence length="272" mass="30256">MTEDPRHRSAARWSPLFGLVAPSIGWVPPIRYLLRRRRILRLLGNRPPMRMVEVGCGGGALLTDFSRAGHEVTGVESSPRALALARAVAQASGVSQRLLAQPDECWEERFDIACAFDVLEHIEDDGAAIDQWLSWVRPGGLLCLSVPAHRRSWSAGDEWAGHYRRYDRQDLLGLLAARGLRIEHFECYGFPLANLTEWVGVRTYRRLLAERSADVSRKDATAGSGVDHRDTGLFRRLDTFPGRLGLRAAMLLQAAFARTDLGSGYLVLASKP</sequence>
<dbReference type="PANTHER" id="PTHR43464">
    <property type="entry name" value="METHYLTRANSFERASE"/>
    <property type="match status" value="1"/>
</dbReference>
<dbReference type="InterPro" id="IPR029063">
    <property type="entry name" value="SAM-dependent_MTases_sf"/>
</dbReference>
<keyword evidence="3" id="KW-0949">S-adenosyl-L-methionine</keyword>
<dbReference type="RefSeq" id="WP_149860427.1">
    <property type="nucleotide sequence ID" value="NZ_VUOD01000004.1"/>
</dbReference>
<evidence type="ECO:0000256" key="3">
    <source>
        <dbReference type="ARBA" id="ARBA00022691"/>
    </source>
</evidence>
<dbReference type="GO" id="GO:0032259">
    <property type="term" value="P:methylation"/>
    <property type="evidence" value="ECO:0007669"/>
    <property type="project" value="UniProtKB-KW"/>
</dbReference>
<dbReference type="Proteomes" id="UP000322165">
    <property type="component" value="Unassembled WGS sequence"/>
</dbReference>
<dbReference type="CDD" id="cd02440">
    <property type="entry name" value="AdoMet_MTases"/>
    <property type="match status" value="1"/>
</dbReference>
<proteinExistence type="predicted"/>
<dbReference type="EMBL" id="VUOD01000004">
    <property type="protein sequence ID" value="KAA2284928.1"/>
    <property type="molecule type" value="Genomic_DNA"/>
</dbReference>
<dbReference type="GO" id="GO:0008168">
    <property type="term" value="F:methyltransferase activity"/>
    <property type="evidence" value="ECO:0007669"/>
    <property type="project" value="UniProtKB-KW"/>
</dbReference>
<organism evidence="5 6">
    <name type="scientific">Arenimonas fontis</name>
    <dbReference type="NCBI Taxonomy" id="2608255"/>
    <lineage>
        <taxon>Bacteria</taxon>
        <taxon>Pseudomonadati</taxon>
        <taxon>Pseudomonadota</taxon>
        <taxon>Gammaproteobacteria</taxon>
        <taxon>Lysobacterales</taxon>
        <taxon>Lysobacteraceae</taxon>
        <taxon>Arenimonas</taxon>
    </lineage>
</organism>
<reference evidence="5 6" key="1">
    <citation type="submission" date="2019-09" db="EMBL/GenBank/DDBJ databases">
        <title>Arenimonas chukotkensis sp. nov., a bacterium isolated from Chukotka hot spring, Arctic region, Russia.</title>
        <authorList>
            <person name="Zayulina K.S."/>
            <person name="Prokofeva M.I."/>
            <person name="Elcheninov A.G."/>
            <person name="Novikov A."/>
            <person name="Kochetkova T.V."/>
            <person name="Kublanov I.V."/>
        </authorList>
    </citation>
    <scope>NUCLEOTIDE SEQUENCE [LARGE SCALE GENOMIC DNA]</scope>
    <source>
        <strain evidence="5 6">3729k</strain>
    </source>
</reference>
<dbReference type="PANTHER" id="PTHR43464:SF19">
    <property type="entry name" value="UBIQUINONE BIOSYNTHESIS O-METHYLTRANSFERASE, MITOCHONDRIAL"/>
    <property type="match status" value="1"/>
</dbReference>
<accession>A0A5B2Z862</accession>
<evidence type="ECO:0000256" key="2">
    <source>
        <dbReference type="ARBA" id="ARBA00022679"/>
    </source>
</evidence>
<protein>
    <submittedName>
        <fullName evidence="5">Class I SAM-dependent methyltransferase</fullName>
    </submittedName>
</protein>
<gene>
    <name evidence="5" type="ORF">F0415_06665</name>
</gene>
<evidence type="ECO:0000256" key="4">
    <source>
        <dbReference type="SAM" id="Phobius"/>
    </source>
</evidence>
<dbReference type="Pfam" id="PF13489">
    <property type="entry name" value="Methyltransf_23"/>
    <property type="match status" value="1"/>
</dbReference>
<comment type="caution">
    <text evidence="5">The sequence shown here is derived from an EMBL/GenBank/DDBJ whole genome shotgun (WGS) entry which is preliminary data.</text>
</comment>
<keyword evidence="4" id="KW-0812">Transmembrane</keyword>
<keyword evidence="4" id="KW-1133">Transmembrane helix</keyword>
<name>A0A5B2Z862_9GAMM</name>
<keyword evidence="1 5" id="KW-0489">Methyltransferase</keyword>
<evidence type="ECO:0000313" key="6">
    <source>
        <dbReference type="Proteomes" id="UP000322165"/>
    </source>
</evidence>
<keyword evidence="2 5" id="KW-0808">Transferase</keyword>
<keyword evidence="6" id="KW-1185">Reference proteome</keyword>
<keyword evidence="4" id="KW-0472">Membrane</keyword>
<feature type="transmembrane region" description="Helical" evidence="4">
    <location>
        <begin position="12"/>
        <end position="34"/>
    </location>
</feature>
<evidence type="ECO:0000256" key="1">
    <source>
        <dbReference type="ARBA" id="ARBA00022603"/>
    </source>
</evidence>